<proteinExistence type="inferred from homology"/>
<dbReference type="InterPro" id="IPR036423">
    <property type="entry name" value="SOD-like_Cu/Zn_dom_sf"/>
</dbReference>
<gene>
    <name evidence="4" type="ORF">HCK00_03345</name>
</gene>
<feature type="compositionally biased region" description="Polar residues" evidence="2">
    <location>
        <begin position="115"/>
        <end position="125"/>
    </location>
</feature>
<sequence length="192" mass="20204">MNGAGDGGPGTDLSGTGATLQELLFTGSIRRQDTSRTGSFVTPAGFRGAGAVTYDPAAVPPGARITVARRADASGTRVGLKVTGVQPGRTYGAHVHTRPCGKNPETAGPHYQNRPDPNQPSTSRRYANPRNEVWLDFTTDATGTGMAETRHRWHFRPGQARSVVLHEHATETKDGVAGDAGARVACYTVPLG</sequence>
<protein>
    <submittedName>
        <fullName evidence="4">Superoxide dismutase family protein</fullName>
    </submittedName>
</protein>
<comment type="similarity">
    <text evidence="1">Belongs to the Cu-Zn superoxide dismutase family.</text>
</comment>
<name>A0ABX1BV23_9ACTN</name>
<reference evidence="4 5" key="1">
    <citation type="submission" date="2020-03" db="EMBL/GenBank/DDBJ databases">
        <title>WGS of actinomycetes isolated from Thailand.</title>
        <authorList>
            <person name="Thawai C."/>
        </authorList>
    </citation>
    <scope>NUCLEOTIDE SEQUENCE [LARGE SCALE GENOMIC DNA]</scope>
    <source>
        <strain evidence="4 5">PLAI 1-29</strain>
    </source>
</reference>
<dbReference type="Pfam" id="PF00080">
    <property type="entry name" value="Sod_Cu"/>
    <property type="match status" value="1"/>
</dbReference>
<keyword evidence="5" id="KW-1185">Reference proteome</keyword>
<dbReference type="Gene3D" id="2.60.40.200">
    <property type="entry name" value="Superoxide dismutase, copper/zinc binding domain"/>
    <property type="match status" value="1"/>
</dbReference>
<comment type="caution">
    <text evidence="4">The sequence shown here is derived from an EMBL/GenBank/DDBJ whole genome shotgun (WGS) entry which is preliminary data.</text>
</comment>
<feature type="domain" description="Superoxide dismutase copper/zinc binding" evidence="3">
    <location>
        <begin position="67"/>
        <end position="186"/>
    </location>
</feature>
<accession>A0ABX1BV23</accession>
<evidence type="ECO:0000259" key="3">
    <source>
        <dbReference type="Pfam" id="PF00080"/>
    </source>
</evidence>
<feature type="region of interest" description="Disordered" evidence="2">
    <location>
        <begin position="87"/>
        <end position="128"/>
    </location>
</feature>
<evidence type="ECO:0000256" key="2">
    <source>
        <dbReference type="SAM" id="MobiDB-lite"/>
    </source>
</evidence>
<dbReference type="InterPro" id="IPR001424">
    <property type="entry name" value="SOD_Cu_Zn_dom"/>
</dbReference>
<dbReference type="EMBL" id="JAATEN010000002">
    <property type="protein sequence ID" value="NJP99601.1"/>
    <property type="molecule type" value="Genomic_DNA"/>
</dbReference>
<dbReference type="Proteomes" id="UP000695264">
    <property type="component" value="Unassembled WGS sequence"/>
</dbReference>
<evidence type="ECO:0000313" key="4">
    <source>
        <dbReference type="EMBL" id="NJP99601.1"/>
    </source>
</evidence>
<evidence type="ECO:0000313" key="5">
    <source>
        <dbReference type="Proteomes" id="UP000695264"/>
    </source>
</evidence>
<evidence type="ECO:0000256" key="1">
    <source>
        <dbReference type="ARBA" id="ARBA00010457"/>
    </source>
</evidence>
<organism evidence="4 5">
    <name type="scientific">Streptomyces zingiberis</name>
    <dbReference type="NCBI Taxonomy" id="2053010"/>
    <lineage>
        <taxon>Bacteria</taxon>
        <taxon>Bacillati</taxon>
        <taxon>Actinomycetota</taxon>
        <taxon>Actinomycetes</taxon>
        <taxon>Kitasatosporales</taxon>
        <taxon>Streptomycetaceae</taxon>
        <taxon>Streptomyces</taxon>
    </lineage>
</organism>
<dbReference type="SUPFAM" id="SSF49329">
    <property type="entry name" value="Cu,Zn superoxide dismutase-like"/>
    <property type="match status" value="1"/>
</dbReference>